<dbReference type="PANTHER" id="PTHR30075:SF2">
    <property type="entry name" value="GLYCINE--TRNA LIGASE, CHLOROPLASTIC_MITOCHONDRIAL 2"/>
    <property type="match status" value="1"/>
</dbReference>
<protein>
    <recommendedName>
        <fullName evidence="11">Glycine--tRNA ligase beta subunit</fullName>
        <ecNumber evidence="11">6.1.1.14</ecNumber>
    </recommendedName>
    <alternativeName>
        <fullName evidence="11">Glycyl-tRNA synthetase beta subunit</fullName>
        <shortName evidence="11">GlyRS</shortName>
    </alternativeName>
</protein>
<gene>
    <name evidence="11 13" type="primary">glyS</name>
    <name evidence="13" type="ORF">ACFOOG_02040</name>
</gene>
<evidence type="ECO:0000256" key="4">
    <source>
        <dbReference type="ARBA" id="ARBA00022490"/>
    </source>
</evidence>
<dbReference type="EC" id="6.1.1.14" evidence="11"/>
<keyword evidence="14" id="KW-1185">Reference proteome</keyword>
<comment type="subcellular location">
    <subcellularLocation>
        <location evidence="1 11">Cytoplasm</location>
    </subcellularLocation>
</comment>
<dbReference type="InterPro" id="IPR015944">
    <property type="entry name" value="Gly-tRNA-synth_bsu"/>
</dbReference>
<dbReference type="InterPro" id="IPR008909">
    <property type="entry name" value="DALR_anticod-bd"/>
</dbReference>
<evidence type="ECO:0000256" key="3">
    <source>
        <dbReference type="ARBA" id="ARBA00011209"/>
    </source>
</evidence>
<evidence type="ECO:0000256" key="11">
    <source>
        <dbReference type="HAMAP-Rule" id="MF_00255"/>
    </source>
</evidence>
<evidence type="ECO:0000256" key="7">
    <source>
        <dbReference type="ARBA" id="ARBA00022840"/>
    </source>
</evidence>
<dbReference type="Pfam" id="PF02092">
    <property type="entry name" value="tRNA_synt_2f"/>
    <property type="match status" value="1"/>
</dbReference>
<keyword evidence="6 11" id="KW-0547">Nucleotide-binding</keyword>
<comment type="catalytic activity">
    <reaction evidence="10 11">
        <text>tRNA(Gly) + glycine + ATP = glycyl-tRNA(Gly) + AMP + diphosphate</text>
        <dbReference type="Rhea" id="RHEA:16013"/>
        <dbReference type="Rhea" id="RHEA-COMP:9664"/>
        <dbReference type="Rhea" id="RHEA-COMP:9683"/>
        <dbReference type="ChEBI" id="CHEBI:30616"/>
        <dbReference type="ChEBI" id="CHEBI:33019"/>
        <dbReference type="ChEBI" id="CHEBI:57305"/>
        <dbReference type="ChEBI" id="CHEBI:78442"/>
        <dbReference type="ChEBI" id="CHEBI:78522"/>
        <dbReference type="ChEBI" id="CHEBI:456215"/>
        <dbReference type="EC" id="6.1.1.14"/>
    </reaction>
</comment>
<dbReference type="SMART" id="SM00836">
    <property type="entry name" value="DALR_1"/>
    <property type="match status" value="1"/>
</dbReference>
<reference evidence="14" key="1">
    <citation type="journal article" date="2019" name="Int. J. Syst. Evol. Microbiol.">
        <title>The Global Catalogue of Microorganisms (GCM) 10K type strain sequencing project: providing services to taxonomists for standard genome sequencing and annotation.</title>
        <authorList>
            <consortium name="The Broad Institute Genomics Platform"/>
            <consortium name="The Broad Institute Genome Sequencing Center for Infectious Disease"/>
            <person name="Wu L."/>
            <person name="Ma J."/>
        </authorList>
    </citation>
    <scope>NUCLEOTIDE SEQUENCE [LARGE SCALE GENOMIC DNA]</scope>
    <source>
        <strain evidence="14">IBRC 10765</strain>
    </source>
</reference>
<evidence type="ECO:0000259" key="12">
    <source>
        <dbReference type="SMART" id="SM00836"/>
    </source>
</evidence>
<dbReference type="SUPFAM" id="SSF47323">
    <property type="entry name" value="Anticodon-binding domain of a subclass of class I aminoacyl-tRNA synthetases"/>
    <property type="match status" value="1"/>
</dbReference>
<feature type="domain" description="DALR anticodon binding" evidence="12">
    <location>
        <begin position="587"/>
        <end position="682"/>
    </location>
</feature>
<dbReference type="PROSITE" id="PS50861">
    <property type="entry name" value="AA_TRNA_LIGASE_II_GLYAB"/>
    <property type="match status" value="1"/>
</dbReference>
<evidence type="ECO:0000256" key="1">
    <source>
        <dbReference type="ARBA" id="ARBA00004496"/>
    </source>
</evidence>
<evidence type="ECO:0000256" key="8">
    <source>
        <dbReference type="ARBA" id="ARBA00022917"/>
    </source>
</evidence>
<evidence type="ECO:0000313" key="13">
    <source>
        <dbReference type="EMBL" id="MFC3851600.1"/>
    </source>
</evidence>
<organism evidence="13 14">
    <name type="scientific">Saccharospirillum mangrovi</name>
    <dbReference type="NCBI Taxonomy" id="2161747"/>
    <lineage>
        <taxon>Bacteria</taxon>
        <taxon>Pseudomonadati</taxon>
        <taxon>Pseudomonadota</taxon>
        <taxon>Gammaproteobacteria</taxon>
        <taxon>Oceanospirillales</taxon>
        <taxon>Saccharospirillaceae</taxon>
        <taxon>Saccharospirillum</taxon>
    </lineage>
</organism>
<evidence type="ECO:0000313" key="14">
    <source>
        <dbReference type="Proteomes" id="UP001595617"/>
    </source>
</evidence>
<accession>A0ABV7ZTU2</accession>
<dbReference type="Gene3D" id="1.10.730.10">
    <property type="entry name" value="Isoleucyl-tRNA Synthetase, Domain 1"/>
    <property type="match status" value="1"/>
</dbReference>
<evidence type="ECO:0000256" key="2">
    <source>
        <dbReference type="ARBA" id="ARBA00008226"/>
    </source>
</evidence>
<comment type="caution">
    <text evidence="13">The sequence shown here is derived from an EMBL/GenBank/DDBJ whole genome shotgun (WGS) entry which is preliminary data.</text>
</comment>
<dbReference type="InterPro" id="IPR009080">
    <property type="entry name" value="tRNAsynth_Ia_anticodon-bd"/>
</dbReference>
<dbReference type="PANTHER" id="PTHR30075">
    <property type="entry name" value="GLYCYL-TRNA SYNTHETASE"/>
    <property type="match status" value="1"/>
</dbReference>
<evidence type="ECO:0000256" key="5">
    <source>
        <dbReference type="ARBA" id="ARBA00022598"/>
    </source>
</evidence>
<keyword evidence="8 11" id="KW-0648">Protein biosynthesis</keyword>
<dbReference type="NCBIfam" id="TIGR00211">
    <property type="entry name" value="glyS"/>
    <property type="match status" value="1"/>
</dbReference>
<dbReference type="EMBL" id="JBHRYR010000002">
    <property type="protein sequence ID" value="MFC3851600.1"/>
    <property type="molecule type" value="Genomic_DNA"/>
</dbReference>
<dbReference type="PRINTS" id="PR01045">
    <property type="entry name" value="TRNASYNTHGB"/>
</dbReference>
<name>A0ABV7ZTU2_9GAMM</name>
<dbReference type="GO" id="GO:0004820">
    <property type="term" value="F:glycine-tRNA ligase activity"/>
    <property type="evidence" value="ECO:0007669"/>
    <property type="project" value="UniProtKB-EC"/>
</dbReference>
<dbReference type="Pfam" id="PF05746">
    <property type="entry name" value="DALR_1"/>
    <property type="match status" value="1"/>
</dbReference>
<proteinExistence type="inferred from homology"/>
<keyword evidence="4 11" id="KW-0963">Cytoplasm</keyword>
<evidence type="ECO:0000256" key="9">
    <source>
        <dbReference type="ARBA" id="ARBA00023146"/>
    </source>
</evidence>
<dbReference type="Proteomes" id="UP001595617">
    <property type="component" value="Unassembled WGS sequence"/>
</dbReference>
<keyword evidence="9 11" id="KW-0030">Aminoacyl-tRNA synthetase</keyword>
<dbReference type="RefSeq" id="WP_380692794.1">
    <property type="nucleotide sequence ID" value="NZ_JBHRYR010000002.1"/>
</dbReference>
<evidence type="ECO:0000256" key="10">
    <source>
        <dbReference type="ARBA" id="ARBA00047937"/>
    </source>
</evidence>
<dbReference type="HAMAP" id="MF_00255">
    <property type="entry name" value="Gly_tRNA_synth_beta"/>
    <property type="match status" value="1"/>
</dbReference>
<sequence>MSAQVKDFLFELGTEELPPKSLLTLSQAFEQSVTTALQKADLTFAGVQSYAAPRRLALQINALQVQQADRTFNRRGPAVQAAYDASGNPTKAAEGFARSCGVTMADLAIEKTDKGDYLVYQGVEPGQQAAELLPAIIADALAALPVAKRMRWGAHRFEFVRPVKWILALWGTDVLPLSLFGLSASNTTRGHRIHAPGELVIAEPQDYADTLTKQGFVLADFSLRRRKIQQDLLALAQMHQVTVLLDDDLLNEVTSLNEWPVALSGEFETRFLDVPAEALMSSMQEHQKYFPAVDAQGNLVARFFFIANLASKDPKAVVSGNEKVIRPRLSDAAFFWETDQKTPLADRLSRLDDIVFQKQLGTLREKSQRVETLAGLIAQRVGANSAIAQRGARLAKADLVTDLVFEFADLQGLAGYYYAQKDGEPDGVPEVIRDQYRPAYAGDALPETLEGCVVALADRLDTLVGIFGIGLKPTGTKDPYALRRAALGVLRLLVERELPLDLAELVALAHRQYPALPEHSTVEADVVAYALERFRAWYQDANIDTDVFYAVRALNISEPLDIQHRVLGVAAFKAGTAAKSLAEANKRVANLLSKHTESLPDTLAPDVLVEPTERALLALLTTLEGQVAAAVANGDYALALEHLSVLKEPLDQFFSDVMIMTDDLALRQQRLALLQAIRQLFMQIADISLLQL</sequence>
<evidence type="ECO:0000256" key="6">
    <source>
        <dbReference type="ARBA" id="ARBA00022741"/>
    </source>
</evidence>
<comment type="similarity">
    <text evidence="2 11">Belongs to the class-II aminoacyl-tRNA synthetase family.</text>
</comment>
<keyword evidence="5 11" id="KW-0436">Ligase</keyword>
<dbReference type="InterPro" id="IPR006194">
    <property type="entry name" value="Gly-tRNA-synth_heterodimer"/>
</dbReference>
<dbReference type="SUPFAM" id="SSF109604">
    <property type="entry name" value="HD-domain/PDEase-like"/>
    <property type="match status" value="1"/>
</dbReference>
<keyword evidence="7 11" id="KW-0067">ATP-binding</keyword>
<comment type="subunit">
    <text evidence="3 11">Tetramer of two alpha and two beta subunits.</text>
</comment>